<reference evidence="7" key="1">
    <citation type="journal article" date="2021" name="Proc. Natl. Acad. Sci. U.S.A.">
        <title>A Catalog of Tens of Thousands of Viruses from Human Metagenomes Reveals Hidden Associations with Chronic Diseases.</title>
        <authorList>
            <person name="Tisza M.J."/>
            <person name="Buck C.B."/>
        </authorList>
    </citation>
    <scope>NUCLEOTIDE SEQUENCE</scope>
    <source>
        <strain evidence="7">CtdWz11</strain>
    </source>
</reference>
<feature type="transmembrane region" description="Helical" evidence="6">
    <location>
        <begin position="179"/>
        <end position="203"/>
    </location>
</feature>
<keyword evidence="5 6" id="KW-0472">Membrane</keyword>
<evidence type="ECO:0000256" key="3">
    <source>
        <dbReference type="ARBA" id="ARBA00022692"/>
    </source>
</evidence>
<dbReference type="Pfam" id="PF07947">
    <property type="entry name" value="YhhN"/>
    <property type="match status" value="1"/>
</dbReference>
<keyword evidence="4 6" id="KW-1133">Transmembrane helix</keyword>
<organism evidence="7">
    <name type="scientific">Myoviridae sp. ctdWz11</name>
    <dbReference type="NCBI Taxonomy" id="2826671"/>
    <lineage>
        <taxon>Viruses</taxon>
        <taxon>Duplodnaviria</taxon>
        <taxon>Heunggongvirae</taxon>
        <taxon>Uroviricota</taxon>
        <taxon>Caudoviricetes</taxon>
    </lineage>
</organism>
<evidence type="ECO:0000256" key="2">
    <source>
        <dbReference type="ARBA" id="ARBA00007375"/>
    </source>
</evidence>
<keyword evidence="3 6" id="KW-0812">Transmembrane</keyword>
<evidence type="ECO:0000256" key="5">
    <source>
        <dbReference type="ARBA" id="ARBA00023136"/>
    </source>
</evidence>
<feature type="transmembrane region" description="Helical" evidence="6">
    <location>
        <begin position="37"/>
        <end position="54"/>
    </location>
</feature>
<feature type="transmembrane region" description="Helical" evidence="6">
    <location>
        <begin position="60"/>
        <end position="78"/>
    </location>
</feature>
<protein>
    <submittedName>
        <fullName evidence="7">YhhN family protein</fullName>
    </submittedName>
</protein>
<evidence type="ECO:0000256" key="4">
    <source>
        <dbReference type="ARBA" id="ARBA00022989"/>
    </source>
</evidence>
<feature type="transmembrane region" description="Helical" evidence="6">
    <location>
        <begin position="149"/>
        <end position="173"/>
    </location>
</feature>
<dbReference type="EMBL" id="BK015218">
    <property type="protein sequence ID" value="DAD96532.1"/>
    <property type="molecule type" value="Genomic_DNA"/>
</dbReference>
<dbReference type="GO" id="GO:0016020">
    <property type="term" value="C:membrane"/>
    <property type="evidence" value="ECO:0007669"/>
    <property type="project" value="UniProtKB-SubCell"/>
</dbReference>
<sequence>MSWTLYWVLLAIGIVMTGIFLFLRVKKGGISALYAKAAASLCFISTAFAATSANRDNIQFGLWVAFGLILGMVGDIWLDLKWIYLQDKDSYLYSGFISFLLGHICFNVAIYKSYRFTGKTLAVSIGVSLLIALGNILTEKLMKNHFGKFKFIVFLYTFFLALTMVSAIIAAIATGFEKVWVVMAVGGVLFTLSDAVLSGMYFAENKNTKFNIFLNHILYYAAQFTMAATILCIK</sequence>
<evidence type="ECO:0000256" key="1">
    <source>
        <dbReference type="ARBA" id="ARBA00004141"/>
    </source>
</evidence>
<comment type="subcellular location">
    <subcellularLocation>
        <location evidence="1">Membrane</location>
        <topology evidence="1">Multi-pass membrane protein</topology>
    </subcellularLocation>
</comment>
<feature type="transmembrane region" description="Helical" evidence="6">
    <location>
        <begin position="116"/>
        <end position="137"/>
    </location>
</feature>
<name>A0A8S5NQ69_9CAUD</name>
<dbReference type="InterPro" id="IPR012506">
    <property type="entry name" value="TMEM86B-like"/>
</dbReference>
<feature type="transmembrane region" description="Helical" evidence="6">
    <location>
        <begin position="6"/>
        <end position="25"/>
    </location>
</feature>
<evidence type="ECO:0000256" key="6">
    <source>
        <dbReference type="SAM" id="Phobius"/>
    </source>
</evidence>
<feature type="transmembrane region" description="Helical" evidence="6">
    <location>
        <begin position="90"/>
        <end position="110"/>
    </location>
</feature>
<feature type="transmembrane region" description="Helical" evidence="6">
    <location>
        <begin position="210"/>
        <end position="231"/>
    </location>
</feature>
<proteinExistence type="inferred from homology"/>
<comment type="similarity">
    <text evidence="2">Belongs to the TMEM86 family.</text>
</comment>
<accession>A0A8S5NQ69</accession>
<evidence type="ECO:0000313" key="7">
    <source>
        <dbReference type="EMBL" id="DAD96532.1"/>
    </source>
</evidence>